<dbReference type="CDD" id="cd18808">
    <property type="entry name" value="SF1_C_Upf1"/>
    <property type="match status" value="1"/>
</dbReference>
<dbReference type="GO" id="GO:0006402">
    <property type="term" value="P:mRNA catabolic process"/>
    <property type="evidence" value="ECO:0007669"/>
    <property type="project" value="TreeGrafter"/>
</dbReference>
<dbReference type="GO" id="GO:0004386">
    <property type="term" value="F:helicase activity"/>
    <property type="evidence" value="ECO:0007669"/>
    <property type="project" value="InterPro"/>
</dbReference>
<dbReference type="Pfam" id="PF25049">
    <property type="entry name" value="OB_HELZ2"/>
    <property type="match status" value="1"/>
</dbReference>
<accession>A0A3M6V1N2</accession>
<dbReference type="SMART" id="SM00955">
    <property type="entry name" value="RNB"/>
    <property type="match status" value="1"/>
</dbReference>
<dbReference type="FunFam" id="3.40.50.300:FF:000419">
    <property type="entry name" value="Probable helicase with zinc finger domain"/>
    <property type="match status" value="1"/>
</dbReference>
<feature type="region of interest" description="Disordered" evidence="1">
    <location>
        <begin position="523"/>
        <end position="543"/>
    </location>
</feature>
<dbReference type="GO" id="GO:0003723">
    <property type="term" value="F:RNA binding"/>
    <property type="evidence" value="ECO:0007669"/>
    <property type="project" value="InterPro"/>
</dbReference>
<dbReference type="InterPro" id="IPR001900">
    <property type="entry name" value="RNase_II/R"/>
</dbReference>
<feature type="region of interest" description="Disordered" evidence="1">
    <location>
        <begin position="386"/>
        <end position="450"/>
    </location>
</feature>
<dbReference type="Pfam" id="PF13087">
    <property type="entry name" value="AAA_12"/>
    <property type="match status" value="1"/>
</dbReference>
<gene>
    <name evidence="3" type="ORF">pdam_00025548</name>
</gene>
<evidence type="ECO:0000313" key="4">
    <source>
        <dbReference type="Proteomes" id="UP000275408"/>
    </source>
</evidence>
<comment type="caution">
    <text evidence="3">The sequence shown here is derived from an EMBL/GenBank/DDBJ whole genome shotgun (WGS) entry which is preliminary data.</text>
</comment>
<dbReference type="EMBL" id="RCHS01000265">
    <property type="protein sequence ID" value="RMX59851.1"/>
    <property type="molecule type" value="Genomic_DNA"/>
</dbReference>
<dbReference type="InterPro" id="IPR047187">
    <property type="entry name" value="SF1_C_Upf1"/>
</dbReference>
<name>A0A3M6V1N2_POCDA</name>
<dbReference type="SUPFAM" id="SSF50249">
    <property type="entry name" value="Nucleic acid-binding proteins"/>
    <property type="match status" value="2"/>
</dbReference>
<dbReference type="InterPro" id="IPR041677">
    <property type="entry name" value="DNA2/NAM7_AAA_11"/>
</dbReference>
<feature type="non-terminal residue" evidence="3">
    <location>
        <position position="1534"/>
    </location>
</feature>
<feature type="compositionally biased region" description="Basic and acidic residues" evidence="1">
    <location>
        <begin position="405"/>
        <end position="430"/>
    </location>
</feature>
<dbReference type="Gene3D" id="3.40.50.300">
    <property type="entry name" value="P-loop containing nucleotide triphosphate hydrolases"/>
    <property type="match status" value="2"/>
</dbReference>
<dbReference type="PANTHER" id="PTHR23355:SF9">
    <property type="entry name" value="DIS3-LIKE EXONUCLEASE 2"/>
    <property type="match status" value="1"/>
</dbReference>
<dbReference type="PROSITE" id="PS01175">
    <property type="entry name" value="RIBONUCLEASE_II"/>
    <property type="match status" value="1"/>
</dbReference>
<dbReference type="InterPro" id="IPR050180">
    <property type="entry name" value="RNR_Ribonuclease"/>
</dbReference>
<dbReference type="InterPro" id="IPR022966">
    <property type="entry name" value="RNase_II/R_CS"/>
</dbReference>
<sequence>IAKRYGLIRDGAYVLPTREDVILRRVVIATLAVSRHLLELRLNHGFFTHILIDEAYQALEPEALIPLALAGPNTKVVFTGDHMQMSPEVYSNHARAWGLQRSLPERLFDHLYSAEQPSNCNVVILTENYRCHPKILQFSSHNFYKEGLIARSEEPQHPRSKPLLFYSVSGMEEARENSYINTVEVDEIVKRVKELAGDWPVEWKEKDLTKIGVVSAYLSQVQLIRQALRREGEGLEKVTVETIYNVQGKEFRALFISTVRTSLTFPQFHKRNDQRFYWEFFSDPKLLNTAVTRAMSLVAVVGDAVSLCTVGECRSNWRDFIRRCEQDGSLSGISYTAIEEAIATPLSKISLNPEAAVFVPSSDGGLKPFVCDRSRGAEDTETIELGEESLAEHSLVSPMTVSGSKTDRPKNHLNVKEVSSKDEEERKTDGSLEQYSQGDSFPHQEDEDDAELSNLIPFEDFRREGCEDETVLPSSFDKVIEALVATKKETQERELQRSLKNEEFPSLRNAESINRKGYKVTNDFDKGIKHSNRSSRENSSLSGLSSDDYQFSFDAKGRVQARLVNFGYHQTHSNRHNRPTGQVKEDEYLHPEVLLKFIREQPKTYRASTLHLDSEAFNMAFATVPDTQTPDIRIKGRVKRVFDMDQVVVNISENQSNSIDAVPRYQGEIVGVLHHIISPHERQFVCKVNFHNPNLMLPINKSMSKIVILSADSVEGVPLYKELREGNGKKVKVCEMDHEEFLSGKYLFLVQFLQWRSDCIYPLGIIIRKLPKRYTWKASMEILLAEHGIRKSFSDDCKREVRTKFPSSWSIPAHERNNREVVKGAFTIDPENSKDLDDALSLELLSSTVYRVGIHIADVSYFVEAGSYLDKEALFRCISYYPGNEYQNVPMLPPDLSEKHCSLLPGKDRLCLSVFLDMSEDGKCLGEPQIKRTIVTSSRQLTYSDAQKVIDAQRSSRKQFPKSVESDIQALSVLAQRRRKLRLREASFDHWSDSDEPECYEAHELVEEMMILANEKIGHLLLTTIPEMAPLRTQLPPKDYKLKDWLSRYGHFIKCSLFLRGKQHLEKMTEDNQMREITEFKVQDSVWSEICSAVESDDKAKLQQLIFTERKYPQLAVANLQFQRIQQKSCYVCERGHPRENSLHFSLGEHGYTHFTSPIRRYIDIQVHRLVLGLISNDHGAERYRKDYVAKVCRRSTFAQRNSKKFDRASSKVHLAAKLKEASRETKAVIAMIEDKSIRLEITSQEYDRLSKKEREIKFSDLNLYDFMPYISEVVFIWKLRLYIAPKESESLEDYIENLEIERNEVVSLLNEGLAATKEVLSLKVDNWMKLLEAVQNNDYVEAKTLITKTEDHQRALRKRFPPRNNENRGSNTEHFHERRLSLATFDMVNVQLSAHMTQGMLHPQIQLFKINSKVHICIEHRKYPRECFATTVKYRASRASYSCLESYITAWEPVLAMESATEAVDESDEFTIHDLHVKWWVGTSENPVGSFSLDHEYCKNRQIEFFPGDFVCIHVREDFYKNCPSSTSRRNIS</sequence>
<dbReference type="GO" id="GO:0000175">
    <property type="term" value="F:3'-5'-RNA exonuclease activity"/>
    <property type="evidence" value="ECO:0007669"/>
    <property type="project" value="TreeGrafter"/>
</dbReference>
<dbReference type="PANTHER" id="PTHR23355">
    <property type="entry name" value="RIBONUCLEASE"/>
    <property type="match status" value="1"/>
</dbReference>
<dbReference type="OrthoDB" id="2285229at2759"/>
<feature type="non-terminal residue" evidence="3">
    <location>
        <position position="1"/>
    </location>
</feature>
<evidence type="ECO:0000256" key="1">
    <source>
        <dbReference type="SAM" id="MobiDB-lite"/>
    </source>
</evidence>
<reference evidence="3 4" key="1">
    <citation type="journal article" date="2018" name="Sci. Rep.">
        <title>Comparative analysis of the Pocillopora damicornis genome highlights role of immune system in coral evolution.</title>
        <authorList>
            <person name="Cunning R."/>
            <person name="Bay R.A."/>
            <person name="Gillette P."/>
            <person name="Baker A.C."/>
            <person name="Traylor-Knowles N."/>
        </authorList>
    </citation>
    <scope>NUCLEOTIDE SEQUENCE [LARGE SCALE GENOMIC DNA]</scope>
    <source>
        <strain evidence="3">RSMAS</strain>
        <tissue evidence="3">Whole animal</tissue>
    </source>
</reference>
<keyword evidence="4" id="KW-1185">Reference proteome</keyword>
<dbReference type="GO" id="GO:0000932">
    <property type="term" value="C:P-body"/>
    <property type="evidence" value="ECO:0007669"/>
    <property type="project" value="TreeGrafter"/>
</dbReference>
<dbReference type="Pfam" id="PF13086">
    <property type="entry name" value="AAA_11"/>
    <property type="match status" value="1"/>
</dbReference>
<organism evidence="3 4">
    <name type="scientific">Pocillopora damicornis</name>
    <name type="common">Cauliflower coral</name>
    <name type="synonym">Millepora damicornis</name>
    <dbReference type="NCBI Taxonomy" id="46731"/>
    <lineage>
        <taxon>Eukaryota</taxon>
        <taxon>Metazoa</taxon>
        <taxon>Cnidaria</taxon>
        <taxon>Anthozoa</taxon>
        <taxon>Hexacorallia</taxon>
        <taxon>Scleractinia</taxon>
        <taxon>Astrocoeniina</taxon>
        <taxon>Pocilloporidae</taxon>
        <taxon>Pocillopora</taxon>
    </lineage>
</organism>
<evidence type="ECO:0000313" key="3">
    <source>
        <dbReference type="EMBL" id="RMX59851.1"/>
    </source>
</evidence>
<dbReference type="InterPro" id="IPR027417">
    <property type="entry name" value="P-loop_NTPase"/>
</dbReference>
<dbReference type="STRING" id="46731.A0A3M6V1N2"/>
<protein>
    <recommendedName>
        <fullName evidence="2">RNB domain-containing protein</fullName>
    </recommendedName>
</protein>
<dbReference type="InterPro" id="IPR056787">
    <property type="entry name" value="OB_HELZ2"/>
</dbReference>
<feature type="domain" description="RNB" evidence="2">
    <location>
        <begin position="819"/>
        <end position="1177"/>
    </location>
</feature>
<evidence type="ECO:0000259" key="2">
    <source>
        <dbReference type="SMART" id="SM00955"/>
    </source>
</evidence>
<dbReference type="InterPro" id="IPR041679">
    <property type="entry name" value="DNA2/NAM7-like_C"/>
</dbReference>
<dbReference type="SUPFAM" id="SSF52540">
    <property type="entry name" value="P-loop containing nucleoside triphosphate hydrolases"/>
    <property type="match status" value="1"/>
</dbReference>
<proteinExistence type="predicted"/>
<dbReference type="Pfam" id="PF00773">
    <property type="entry name" value="RNB"/>
    <property type="match status" value="1"/>
</dbReference>
<dbReference type="InterPro" id="IPR012340">
    <property type="entry name" value="NA-bd_OB-fold"/>
</dbReference>
<dbReference type="Proteomes" id="UP000275408">
    <property type="component" value="Unassembled WGS sequence"/>
</dbReference>